<protein>
    <submittedName>
        <fullName evidence="2">Putative secreted protein</fullName>
    </submittedName>
</protein>
<evidence type="ECO:0000313" key="2">
    <source>
        <dbReference type="EMBL" id="MBW70894.1"/>
    </source>
</evidence>
<accession>A0A2M4CZZ0</accession>
<name>A0A2M4CZZ0_ANODA</name>
<keyword evidence="1" id="KW-0732">Signal</keyword>
<feature type="chain" id="PRO_5014863159" evidence="1">
    <location>
        <begin position="21"/>
        <end position="68"/>
    </location>
</feature>
<proteinExistence type="predicted"/>
<organism evidence="2">
    <name type="scientific">Anopheles darlingi</name>
    <name type="common">Mosquito</name>
    <dbReference type="NCBI Taxonomy" id="43151"/>
    <lineage>
        <taxon>Eukaryota</taxon>
        <taxon>Metazoa</taxon>
        <taxon>Ecdysozoa</taxon>
        <taxon>Arthropoda</taxon>
        <taxon>Hexapoda</taxon>
        <taxon>Insecta</taxon>
        <taxon>Pterygota</taxon>
        <taxon>Neoptera</taxon>
        <taxon>Endopterygota</taxon>
        <taxon>Diptera</taxon>
        <taxon>Nematocera</taxon>
        <taxon>Culicoidea</taxon>
        <taxon>Culicidae</taxon>
        <taxon>Anophelinae</taxon>
        <taxon>Anopheles</taxon>
    </lineage>
</organism>
<feature type="signal peptide" evidence="1">
    <location>
        <begin position="1"/>
        <end position="20"/>
    </location>
</feature>
<dbReference type="EMBL" id="GGFL01006716">
    <property type="protein sequence ID" value="MBW70894.1"/>
    <property type="molecule type" value="Transcribed_RNA"/>
</dbReference>
<sequence>MRNVCLFVCFWVSLPWECYLFAGGKQKPRQPLQVYNTLNALLSGEWRRRPSAECRCGLPYAPVNPRPC</sequence>
<reference evidence="2" key="1">
    <citation type="submission" date="2018-01" db="EMBL/GenBank/DDBJ databases">
        <title>An insight into the sialome of Amazonian anophelines.</title>
        <authorList>
            <person name="Ribeiro J.M."/>
            <person name="Scarpassa V."/>
            <person name="Calvo E."/>
        </authorList>
    </citation>
    <scope>NUCLEOTIDE SEQUENCE</scope>
</reference>
<dbReference type="AlphaFoldDB" id="A0A2M4CZZ0"/>
<evidence type="ECO:0000256" key="1">
    <source>
        <dbReference type="SAM" id="SignalP"/>
    </source>
</evidence>